<dbReference type="Gene3D" id="2.60.40.10">
    <property type="entry name" value="Immunoglobulins"/>
    <property type="match status" value="1"/>
</dbReference>
<dbReference type="InParanoid" id="A0A672ISZ1"/>
<dbReference type="InterPro" id="IPR036179">
    <property type="entry name" value="Ig-like_dom_sf"/>
</dbReference>
<dbReference type="GO" id="GO:0004888">
    <property type="term" value="F:transmembrane signaling receptor activity"/>
    <property type="evidence" value="ECO:0007669"/>
    <property type="project" value="TreeGrafter"/>
</dbReference>
<dbReference type="Ensembl" id="ENSSFAT00005046587.1">
    <property type="protein sequence ID" value="ENSSFAP00005045016.1"/>
    <property type="gene ID" value="ENSSFAG00005022091.1"/>
</dbReference>
<dbReference type="PANTHER" id="PTHR11860:SF118">
    <property type="entry name" value="CMRF35-LIKE MOLECULE 3-RELATED"/>
    <property type="match status" value="1"/>
</dbReference>
<comment type="subcellular location">
    <subcellularLocation>
        <location evidence="1">Membrane</location>
    </subcellularLocation>
</comment>
<dbReference type="InterPro" id="IPR013106">
    <property type="entry name" value="Ig_V-set"/>
</dbReference>
<evidence type="ECO:0000256" key="3">
    <source>
        <dbReference type="ARBA" id="ARBA00023136"/>
    </source>
</evidence>
<reference evidence="6" key="2">
    <citation type="submission" date="2025-08" db="UniProtKB">
        <authorList>
            <consortium name="Ensembl"/>
        </authorList>
    </citation>
    <scope>IDENTIFICATION</scope>
</reference>
<feature type="signal peptide" evidence="4">
    <location>
        <begin position="1"/>
        <end position="22"/>
    </location>
</feature>
<dbReference type="InterPro" id="IPR050671">
    <property type="entry name" value="CD300_family_receptors"/>
</dbReference>
<feature type="chain" id="PRO_5025461454" description="Immunoglobulin V-set domain-containing protein" evidence="4">
    <location>
        <begin position="23"/>
        <end position="181"/>
    </location>
</feature>
<dbReference type="SUPFAM" id="SSF48726">
    <property type="entry name" value="Immunoglobulin"/>
    <property type="match status" value="1"/>
</dbReference>
<evidence type="ECO:0000256" key="2">
    <source>
        <dbReference type="ARBA" id="ARBA00022692"/>
    </source>
</evidence>
<proteinExistence type="predicted"/>
<reference evidence="6" key="1">
    <citation type="submission" date="2019-06" db="EMBL/GenBank/DDBJ databases">
        <authorList>
            <consortium name="Wellcome Sanger Institute Data Sharing"/>
        </authorList>
    </citation>
    <scope>NUCLEOTIDE SEQUENCE [LARGE SCALE GENOMIC DNA]</scope>
</reference>
<dbReference type="GO" id="GO:0005886">
    <property type="term" value="C:plasma membrane"/>
    <property type="evidence" value="ECO:0007669"/>
    <property type="project" value="TreeGrafter"/>
</dbReference>
<keyword evidence="7" id="KW-1185">Reference proteome</keyword>
<sequence>ACARACAISALFSLAVLSIVEMKIVSVTGRVGSAVSFHCSGWDTQTDIASYDKYFCKDPCKSGKDVILTASFMKTDQTNKIQISNKGESLLVTFTDLQMSDSKTYYCGVDRFFRDNYIKVNLKVLQGKNLLKQTLLAPLCLLLSSTPPTCLQVTWVAQEVSLSLPLPFTLPQRDQKHKEQV</sequence>
<dbReference type="Pfam" id="PF07686">
    <property type="entry name" value="V-set"/>
    <property type="match status" value="1"/>
</dbReference>
<name>A0A672ISZ1_SALFA</name>
<evidence type="ECO:0000259" key="5">
    <source>
        <dbReference type="Pfam" id="PF07686"/>
    </source>
</evidence>
<organism evidence="6 7">
    <name type="scientific">Salarias fasciatus</name>
    <name type="common">Jewelled blenny</name>
    <name type="synonym">Blennius fasciatus</name>
    <dbReference type="NCBI Taxonomy" id="181472"/>
    <lineage>
        <taxon>Eukaryota</taxon>
        <taxon>Metazoa</taxon>
        <taxon>Chordata</taxon>
        <taxon>Craniata</taxon>
        <taxon>Vertebrata</taxon>
        <taxon>Euteleostomi</taxon>
        <taxon>Actinopterygii</taxon>
        <taxon>Neopterygii</taxon>
        <taxon>Teleostei</taxon>
        <taxon>Neoteleostei</taxon>
        <taxon>Acanthomorphata</taxon>
        <taxon>Ovalentaria</taxon>
        <taxon>Blenniimorphae</taxon>
        <taxon>Blenniiformes</taxon>
        <taxon>Blennioidei</taxon>
        <taxon>Blenniidae</taxon>
        <taxon>Salariinae</taxon>
        <taxon>Salarias</taxon>
    </lineage>
</organism>
<evidence type="ECO:0000313" key="7">
    <source>
        <dbReference type="Proteomes" id="UP000472267"/>
    </source>
</evidence>
<dbReference type="PANTHER" id="PTHR11860">
    <property type="entry name" value="POLYMERIC-IMMUNOGLOBULIN RECEPTOR"/>
    <property type="match status" value="1"/>
</dbReference>
<dbReference type="Proteomes" id="UP000472267">
    <property type="component" value="Chromosome 6"/>
</dbReference>
<keyword evidence="2" id="KW-0812">Transmembrane</keyword>
<dbReference type="InterPro" id="IPR013783">
    <property type="entry name" value="Ig-like_fold"/>
</dbReference>
<accession>A0A672ISZ1</accession>
<keyword evidence="4" id="KW-0732">Signal</keyword>
<keyword evidence="3" id="KW-0472">Membrane</keyword>
<evidence type="ECO:0000313" key="6">
    <source>
        <dbReference type="Ensembl" id="ENSSFAP00005045016.1"/>
    </source>
</evidence>
<evidence type="ECO:0000256" key="4">
    <source>
        <dbReference type="SAM" id="SignalP"/>
    </source>
</evidence>
<feature type="domain" description="Immunoglobulin V-set" evidence="5">
    <location>
        <begin position="26"/>
        <end position="113"/>
    </location>
</feature>
<protein>
    <recommendedName>
        <fullName evidence="5">Immunoglobulin V-set domain-containing protein</fullName>
    </recommendedName>
</protein>
<evidence type="ECO:0000256" key="1">
    <source>
        <dbReference type="ARBA" id="ARBA00004370"/>
    </source>
</evidence>
<dbReference type="AlphaFoldDB" id="A0A672ISZ1"/>
<reference evidence="6" key="3">
    <citation type="submission" date="2025-09" db="UniProtKB">
        <authorList>
            <consortium name="Ensembl"/>
        </authorList>
    </citation>
    <scope>IDENTIFICATION</scope>
</reference>